<accession>A0A841S937</accession>
<comment type="caution">
    <text evidence="2">The sequence shown here is derived from an EMBL/GenBank/DDBJ whole genome shotgun (WGS) entry which is preliminary data.</text>
</comment>
<evidence type="ECO:0000313" key="2">
    <source>
        <dbReference type="EMBL" id="MBB6566180.1"/>
    </source>
</evidence>
<organism evidence="2 3">
    <name type="scientific">Kribbella sandramycini</name>
    <dbReference type="NCBI Taxonomy" id="60450"/>
    <lineage>
        <taxon>Bacteria</taxon>
        <taxon>Bacillati</taxon>
        <taxon>Actinomycetota</taxon>
        <taxon>Actinomycetes</taxon>
        <taxon>Propionibacteriales</taxon>
        <taxon>Kribbellaceae</taxon>
        <taxon>Kribbella</taxon>
    </lineage>
</organism>
<dbReference type="EMBL" id="JACHKF010000001">
    <property type="protein sequence ID" value="MBB6566180.1"/>
    <property type="molecule type" value="Genomic_DNA"/>
</dbReference>
<sequence length="86" mass="9450">MSDKDEAASPVRYSETASVQDPPGTVHPELGQVREHCCEVASVVDGQKARDVFADEPTGMKFRQQSRDVHPQSRAWVVQALTTAAR</sequence>
<protein>
    <submittedName>
        <fullName evidence="2">Uncharacterized protein</fullName>
    </submittedName>
</protein>
<proteinExistence type="predicted"/>
<evidence type="ECO:0000313" key="3">
    <source>
        <dbReference type="Proteomes" id="UP000553957"/>
    </source>
</evidence>
<feature type="region of interest" description="Disordered" evidence="1">
    <location>
        <begin position="1"/>
        <end position="29"/>
    </location>
</feature>
<evidence type="ECO:0000256" key="1">
    <source>
        <dbReference type="SAM" id="MobiDB-lite"/>
    </source>
</evidence>
<gene>
    <name evidence="2" type="ORF">HNR71_001817</name>
</gene>
<dbReference type="AlphaFoldDB" id="A0A841S937"/>
<dbReference type="Proteomes" id="UP000553957">
    <property type="component" value="Unassembled WGS sequence"/>
</dbReference>
<name>A0A841S937_9ACTN</name>
<reference evidence="2 3" key="1">
    <citation type="submission" date="2020-08" db="EMBL/GenBank/DDBJ databases">
        <title>Sequencing the genomes of 1000 actinobacteria strains.</title>
        <authorList>
            <person name="Klenk H.-P."/>
        </authorList>
    </citation>
    <scope>NUCLEOTIDE SEQUENCE [LARGE SCALE GENOMIC DNA]</scope>
    <source>
        <strain evidence="2 3">DSM 15626</strain>
    </source>
</reference>